<accession>A0ACB0K902</accession>
<reference evidence="1" key="1">
    <citation type="submission" date="2023-10" db="EMBL/GenBank/DDBJ databases">
        <authorList>
            <person name="Rodriguez Cubillos JULIANA M."/>
            <person name="De Vega J."/>
        </authorList>
    </citation>
    <scope>NUCLEOTIDE SEQUENCE</scope>
</reference>
<keyword evidence="2" id="KW-1185">Reference proteome</keyword>
<evidence type="ECO:0000313" key="1">
    <source>
        <dbReference type="EMBL" id="CAJ2652741.1"/>
    </source>
</evidence>
<evidence type="ECO:0000313" key="2">
    <source>
        <dbReference type="Proteomes" id="UP001177021"/>
    </source>
</evidence>
<organism evidence="1 2">
    <name type="scientific">Trifolium pratense</name>
    <name type="common">Red clover</name>
    <dbReference type="NCBI Taxonomy" id="57577"/>
    <lineage>
        <taxon>Eukaryota</taxon>
        <taxon>Viridiplantae</taxon>
        <taxon>Streptophyta</taxon>
        <taxon>Embryophyta</taxon>
        <taxon>Tracheophyta</taxon>
        <taxon>Spermatophyta</taxon>
        <taxon>Magnoliopsida</taxon>
        <taxon>eudicotyledons</taxon>
        <taxon>Gunneridae</taxon>
        <taxon>Pentapetalae</taxon>
        <taxon>rosids</taxon>
        <taxon>fabids</taxon>
        <taxon>Fabales</taxon>
        <taxon>Fabaceae</taxon>
        <taxon>Papilionoideae</taxon>
        <taxon>50 kb inversion clade</taxon>
        <taxon>NPAAA clade</taxon>
        <taxon>Hologalegina</taxon>
        <taxon>IRL clade</taxon>
        <taxon>Trifolieae</taxon>
        <taxon>Trifolium</taxon>
    </lineage>
</organism>
<gene>
    <name evidence="1" type="ORF">MILVUS5_LOCUS20184</name>
</gene>
<dbReference type="EMBL" id="CASHSV030000206">
    <property type="protein sequence ID" value="CAJ2652741.1"/>
    <property type="molecule type" value="Genomic_DNA"/>
</dbReference>
<comment type="caution">
    <text evidence="1">The sequence shown here is derived from an EMBL/GenBank/DDBJ whole genome shotgun (WGS) entry which is preliminary data.</text>
</comment>
<sequence length="85" mass="9083">MATNIKSLYVIFAIISIASIVASGTSMTKKIVCAPNDYGCCITCAIYGLHGKCYKNKCCCSVSTVQGASNRDFCLWPPNLAFCGK</sequence>
<proteinExistence type="predicted"/>
<dbReference type="Proteomes" id="UP001177021">
    <property type="component" value="Unassembled WGS sequence"/>
</dbReference>
<name>A0ACB0K902_TRIPR</name>
<protein>
    <submittedName>
        <fullName evidence="1">Uncharacterized protein</fullName>
    </submittedName>
</protein>